<keyword evidence="4" id="KW-1185">Reference proteome</keyword>
<evidence type="ECO:0000313" key="2">
    <source>
        <dbReference type="EMBL" id="UPU34338.1"/>
    </source>
</evidence>
<sequence>MLIRVVYDEFQSAKVHDYLLDSLIMQRKIVGFFRSDGYVRIGQDRVRGTGGSYVGHDRRRALKAA</sequence>
<dbReference type="EMBL" id="BLXY01000003">
    <property type="protein sequence ID" value="GFO64321.1"/>
    <property type="molecule type" value="Genomic_DNA"/>
</dbReference>
<dbReference type="EMBL" id="CP096574">
    <property type="protein sequence ID" value="UPU34338.1"/>
    <property type="molecule type" value="Genomic_DNA"/>
</dbReference>
<protein>
    <submittedName>
        <fullName evidence="1">Uncharacterized protein</fullName>
    </submittedName>
</protein>
<accession>A0A6V8MW93</accession>
<dbReference type="InterPro" id="IPR054686">
    <property type="entry name" value="GSU3473-like"/>
</dbReference>
<evidence type="ECO:0000313" key="1">
    <source>
        <dbReference type="EMBL" id="GFO64321.1"/>
    </source>
</evidence>
<reference evidence="2" key="3">
    <citation type="submission" date="2022-04" db="EMBL/GenBank/DDBJ databases">
        <authorList>
            <person name="Liu G."/>
        </authorList>
    </citation>
    <scope>NUCLEOTIDE SEQUENCE</scope>
    <source>
        <strain evidence="2">RG22</strain>
    </source>
</reference>
<dbReference type="Proteomes" id="UP000831485">
    <property type="component" value="Chromosome"/>
</dbReference>
<dbReference type="AlphaFoldDB" id="A0A6V8MW93"/>
<reference evidence="3" key="1">
    <citation type="submission" date="2020-06" db="EMBL/GenBank/DDBJ databases">
        <title>Draft genomic sequecing of Geomonas sp. Red736.</title>
        <authorList>
            <person name="Itoh H."/>
            <person name="Xu Z.X."/>
            <person name="Ushijima N."/>
            <person name="Masuda Y."/>
            <person name="Shiratori Y."/>
            <person name="Senoo K."/>
        </authorList>
    </citation>
    <scope>NUCLEOTIDE SEQUENCE [LARGE SCALE GENOMIC DNA]</scope>
    <source>
        <strain evidence="3">Red736</strain>
    </source>
</reference>
<gene>
    <name evidence="1" type="ORF">GMPD_22400</name>
    <name evidence="2" type="ORF">M1B72_12845</name>
</gene>
<reference evidence="1" key="2">
    <citation type="journal article" date="2021" name="Int. J. Syst. Evol. Microbiol.">
        <title>Geomonas silvestris sp. nov., Geomonas paludis sp. nov. and Geomonas limicola sp. nov., isolated from terrestrial environments, and emended description of the genus Geomonas.</title>
        <authorList>
            <person name="Itoh H."/>
            <person name="Xu Z."/>
            <person name="Masuda Y."/>
            <person name="Ushijima N."/>
            <person name="Hayakawa C."/>
            <person name="Shiratori Y."/>
            <person name="Senoo K."/>
        </authorList>
    </citation>
    <scope>NUCLEOTIDE SEQUENCE</scope>
    <source>
        <strain evidence="1">Red736</strain>
    </source>
</reference>
<organism evidence="1 3">
    <name type="scientific">Geomonas paludis</name>
    <dbReference type="NCBI Taxonomy" id="2740185"/>
    <lineage>
        <taxon>Bacteria</taxon>
        <taxon>Pseudomonadati</taxon>
        <taxon>Thermodesulfobacteriota</taxon>
        <taxon>Desulfuromonadia</taxon>
        <taxon>Geobacterales</taxon>
        <taxon>Geobacteraceae</taxon>
        <taxon>Geomonas</taxon>
    </lineage>
</organism>
<dbReference type="NCBIfam" id="NF045719">
    <property type="entry name" value="GSU3473_fam"/>
    <property type="match status" value="1"/>
</dbReference>
<dbReference type="Proteomes" id="UP000568888">
    <property type="component" value="Unassembled WGS sequence"/>
</dbReference>
<evidence type="ECO:0000313" key="4">
    <source>
        <dbReference type="Proteomes" id="UP000831485"/>
    </source>
</evidence>
<proteinExistence type="predicted"/>
<name>A0A6V8MW93_9BACT</name>
<evidence type="ECO:0000313" key="3">
    <source>
        <dbReference type="Proteomes" id="UP000568888"/>
    </source>
</evidence>
<dbReference type="RefSeq" id="WP_183347266.1">
    <property type="nucleotide sequence ID" value="NZ_BLXY01000003.1"/>
</dbReference>